<proteinExistence type="predicted"/>
<protein>
    <submittedName>
        <fullName evidence="1">Uncharacterized protein</fullName>
    </submittedName>
</protein>
<reference evidence="1" key="1">
    <citation type="submission" date="2023-05" db="EMBL/GenBank/DDBJ databases">
        <authorList>
            <consortium name="ELIXIR-Norway"/>
        </authorList>
    </citation>
    <scope>NUCLEOTIDE SEQUENCE</scope>
</reference>
<accession>A0ACB0EUG4</accession>
<organism evidence="1 2">
    <name type="scientific">Rangifer tarandus platyrhynchus</name>
    <name type="common">Svalbard reindeer</name>
    <dbReference type="NCBI Taxonomy" id="3082113"/>
    <lineage>
        <taxon>Eukaryota</taxon>
        <taxon>Metazoa</taxon>
        <taxon>Chordata</taxon>
        <taxon>Craniata</taxon>
        <taxon>Vertebrata</taxon>
        <taxon>Euteleostomi</taxon>
        <taxon>Mammalia</taxon>
        <taxon>Eutheria</taxon>
        <taxon>Laurasiatheria</taxon>
        <taxon>Artiodactyla</taxon>
        <taxon>Ruminantia</taxon>
        <taxon>Pecora</taxon>
        <taxon>Cervidae</taxon>
        <taxon>Odocoileinae</taxon>
        <taxon>Rangifer</taxon>
    </lineage>
</organism>
<dbReference type="EMBL" id="OX596111">
    <property type="protein sequence ID" value="CAI9703977.1"/>
    <property type="molecule type" value="Genomic_DNA"/>
</dbReference>
<evidence type="ECO:0000313" key="2">
    <source>
        <dbReference type="Proteomes" id="UP001162501"/>
    </source>
</evidence>
<name>A0ACB0EUG4_RANTA</name>
<evidence type="ECO:0000313" key="1">
    <source>
        <dbReference type="EMBL" id="CAI9703977.1"/>
    </source>
</evidence>
<dbReference type="Proteomes" id="UP001162501">
    <property type="component" value="Chromosome 27"/>
</dbReference>
<sequence length="109" mass="11503">MRGLCTFSAQMVESNKINIDGGPTYSQLRRLFATKAGKGRSLSLEGQRVRSAPSGIIHAAGSPAEVRGPSFPTARRRYHGNHSERPGAGGLPGRPGAGAAQSRQEPPPR</sequence>
<gene>
    <name evidence="1" type="ORF">MRATA1EN3_LOCUS15190</name>
</gene>